<dbReference type="Pfam" id="PF08486">
    <property type="entry name" value="SpoIID"/>
    <property type="match status" value="1"/>
</dbReference>
<protein>
    <submittedName>
        <fullName evidence="2">SpoIID/LytB domain protein</fullName>
    </submittedName>
</protein>
<proteinExistence type="predicted"/>
<dbReference type="InterPro" id="IPR013486">
    <property type="entry name" value="SpoIID/LytB"/>
</dbReference>
<accession>A0ABT9ZPT2</accession>
<dbReference type="Proteomes" id="UP001230005">
    <property type="component" value="Unassembled WGS sequence"/>
</dbReference>
<evidence type="ECO:0000259" key="1">
    <source>
        <dbReference type="Pfam" id="PF08486"/>
    </source>
</evidence>
<dbReference type="InterPro" id="IPR013693">
    <property type="entry name" value="SpoIID/LytB_N"/>
</dbReference>
<evidence type="ECO:0000313" key="3">
    <source>
        <dbReference type="Proteomes" id="UP001230005"/>
    </source>
</evidence>
<reference evidence="2 3" key="1">
    <citation type="submission" date="2023-07" db="EMBL/GenBank/DDBJ databases">
        <title>Genomic Encyclopedia of Type Strains, Phase IV (KMG-IV): sequencing the most valuable type-strain genomes for metagenomic binning, comparative biology and taxonomic classification.</title>
        <authorList>
            <person name="Goeker M."/>
        </authorList>
    </citation>
    <scope>NUCLEOTIDE SEQUENCE [LARGE SCALE GENOMIC DNA]</scope>
    <source>
        <strain evidence="2 3">DSM 9768</strain>
    </source>
</reference>
<sequence>MKISKIQKVFLIFILVSATILPGIGFAETSVEEPEVRIGVIPTSESMQLGSTGDFTISDKNTGMELFAGANEDVTVALESTSEIETFFRLQTAWSSNQAVVEDWLQLAQSHGYPTYLEPHLNGWRLIIGEFPLNASWGEREQFRQEVIEKGLAGPDAFWREITLVDGETTIRISSGDEEVITSNPIKIHSDNNLVRFNGSNYRGNGEVVFNSSGTLAGVNILPVDDYVLGVVPHELPPDPFGGMDAIEAQKAQAIAARTYALNNLGKHNNDGFDLLPTTADQVYGGYDSEHPISTEAVRDTSGIVATYEGDLISTVYHSTSGGFTANNEDIWNSPAVPYLRGIPDAERGRAAENVPSLEVFKNSANATSLRAAKEGDFEADWSRYHRWTIDWTAEEITQVLSNTFNTDVGQVLEINVLERSDSGRVYEIEFVTENGTFYEKKDQIRWALQYINASGNESPLLSTLFYIEPIQDPRTKEVIGFEAYGGGWGHGIGMSQTGAVGMAVKGASFEEILKHYYQGIELELYY</sequence>
<dbReference type="RefSeq" id="WP_307321644.1">
    <property type="nucleotide sequence ID" value="NZ_JAUSUG010000002.1"/>
</dbReference>
<dbReference type="NCBIfam" id="TIGR02669">
    <property type="entry name" value="SpoIID_LytB"/>
    <property type="match status" value="1"/>
</dbReference>
<organism evidence="2 3">
    <name type="scientific">Evansella vedderi</name>
    <dbReference type="NCBI Taxonomy" id="38282"/>
    <lineage>
        <taxon>Bacteria</taxon>
        <taxon>Bacillati</taxon>
        <taxon>Bacillota</taxon>
        <taxon>Bacilli</taxon>
        <taxon>Bacillales</taxon>
        <taxon>Bacillaceae</taxon>
        <taxon>Evansella</taxon>
    </lineage>
</organism>
<keyword evidence="3" id="KW-1185">Reference proteome</keyword>
<evidence type="ECO:0000313" key="2">
    <source>
        <dbReference type="EMBL" id="MDQ0253245.1"/>
    </source>
</evidence>
<dbReference type="EMBL" id="JAUSUG010000002">
    <property type="protein sequence ID" value="MDQ0253245.1"/>
    <property type="molecule type" value="Genomic_DNA"/>
</dbReference>
<name>A0ABT9ZPT2_9BACI</name>
<feature type="domain" description="Sporulation stage II protein D amidase enhancer LytB N-terminal" evidence="1">
    <location>
        <begin position="214"/>
        <end position="308"/>
    </location>
</feature>
<comment type="caution">
    <text evidence="2">The sequence shown here is derived from an EMBL/GenBank/DDBJ whole genome shotgun (WGS) entry which is preliminary data.</text>
</comment>
<gene>
    <name evidence="2" type="ORF">J2S74_000617</name>
</gene>